<dbReference type="Proteomes" id="UP000319792">
    <property type="component" value="Unassembled WGS sequence"/>
</dbReference>
<dbReference type="Gene3D" id="3.40.50.1390">
    <property type="entry name" value="Resolvase, N-terminal catalytic domain"/>
    <property type="match status" value="1"/>
</dbReference>
<dbReference type="GO" id="GO:0003677">
    <property type="term" value="F:DNA binding"/>
    <property type="evidence" value="ECO:0007669"/>
    <property type="project" value="UniProtKB-KW"/>
</dbReference>
<protein>
    <submittedName>
        <fullName evidence="5">Recombinase family protein</fullName>
    </submittedName>
</protein>
<feature type="domain" description="Recombinase" evidence="4">
    <location>
        <begin position="157"/>
        <end position="307"/>
    </location>
</feature>
<keyword evidence="6" id="KW-1185">Reference proteome</keyword>
<dbReference type="PANTHER" id="PTHR30461:SF2">
    <property type="entry name" value="SERINE RECOMBINASE PINE-RELATED"/>
    <property type="match status" value="1"/>
</dbReference>
<accession>A0A5C5RNN3</accession>
<dbReference type="SMART" id="SM00857">
    <property type="entry name" value="Resolvase"/>
    <property type="match status" value="1"/>
</dbReference>
<dbReference type="PANTHER" id="PTHR30461">
    <property type="entry name" value="DNA-INVERTASE FROM LAMBDOID PROPHAGE"/>
    <property type="match status" value="1"/>
</dbReference>
<reference evidence="5 6" key="1">
    <citation type="submission" date="2019-08" db="EMBL/GenBank/DDBJ databases">
        <title>Tsukamurella conjunctivitidis sp. nov., Tsukamurella assacharolytica sp. nov. and Tsukamurella sputae sp. nov. isolated from patients with conjunctivitis, bacteraemia (lymphoma) and respiratory infection (sputum) in Hong Kong.</title>
        <authorList>
            <person name="Fok K.M.N."/>
            <person name="Fong J.Y.H."/>
        </authorList>
    </citation>
    <scope>NUCLEOTIDE SEQUENCE [LARGE SCALE GENOMIC DNA]</scope>
    <source>
        <strain evidence="5 6">HKU70</strain>
    </source>
</reference>
<keyword evidence="1" id="KW-0238">DNA-binding</keyword>
<dbReference type="Gene3D" id="3.90.1750.20">
    <property type="entry name" value="Putative Large Serine Recombinase, Chain B, Domain 2"/>
    <property type="match status" value="1"/>
</dbReference>
<dbReference type="InterPro" id="IPR036162">
    <property type="entry name" value="Resolvase-like_N_sf"/>
</dbReference>
<dbReference type="SUPFAM" id="SSF53041">
    <property type="entry name" value="Resolvase-like"/>
    <property type="match status" value="1"/>
</dbReference>
<dbReference type="AlphaFoldDB" id="A0A5C5RNN3"/>
<keyword evidence="2" id="KW-0233">DNA recombination</keyword>
<dbReference type="RefSeq" id="WP_146433990.1">
    <property type="nucleotide sequence ID" value="NZ_VIGV01000003.1"/>
</dbReference>
<name>A0A5C5RNN3_9ACTN</name>
<evidence type="ECO:0000313" key="6">
    <source>
        <dbReference type="Proteomes" id="UP000319792"/>
    </source>
</evidence>
<evidence type="ECO:0000259" key="4">
    <source>
        <dbReference type="PROSITE" id="PS51737"/>
    </source>
</evidence>
<feature type="domain" description="Resolvase/invertase-type recombinase catalytic" evidence="3">
    <location>
        <begin position="2"/>
        <end position="149"/>
    </location>
</feature>
<sequence length="529" mass="59931">MRALIVVRLSRVTDATTSPERQLAACQELCQARGYDVVGVAEDLDVSAGKTSPFDRPQLGRWLRDPSQFDVIVFFRVDRIVRRLFDLADLIRWARQHGVTLVSATEAHFDLSTDFGDIIALLVAKVAEMELEAISERNASASRHNIRAGKYRGGIPPWGYLPEKTDDGEWRLVQDPEQVDVIHEVVQRVLKGEPLRAIAHDLTKRGIPTPRDRFAQLRGRPTSDYEWHSAPLKRSLTSQAMLGRVVTREPLTDAHGNVQRDAKGRKVFGPETVVVGDDGSPVVRAEPILSRDMFERVGVELEGRENRKEPTKRSSGLLLRVIYCGVCGRPAYRLKGGKGRKPRYRCASAQYKDQCDNRTVSLEWADDEVERRILEHMGPLERRKRVWFAGNDHTSELDEVNELLADLTDQLGTGAFKRGTPQRARLDQRIVSLTERQAELSATPSEPAGWVWEPTGELFADWWERQDTEARNVWLRQMDFKVTWTSHTEGSRTILDTFKLDGDLTLNLDADQTFGPLLEMVEAYNEGAN</sequence>
<dbReference type="CDD" id="cd00338">
    <property type="entry name" value="Ser_Recombinase"/>
    <property type="match status" value="1"/>
</dbReference>
<dbReference type="GO" id="GO:0000150">
    <property type="term" value="F:DNA strand exchange activity"/>
    <property type="evidence" value="ECO:0007669"/>
    <property type="project" value="InterPro"/>
</dbReference>
<dbReference type="PROSITE" id="PS51737">
    <property type="entry name" value="RECOMBINASE_DNA_BIND"/>
    <property type="match status" value="1"/>
</dbReference>
<dbReference type="Pfam" id="PF13408">
    <property type="entry name" value="Zn_ribbon_recom"/>
    <property type="match status" value="1"/>
</dbReference>
<dbReference type="Pfam" id="PF00239">
    <property type="entry name" value="Resolvase"/>
    <property type="match status" value="1"/>
</dbReference>
<dbReference type="EMBL" id="VIGV01000003">
    <property type="protein sequence ID" value="TWS24178.1"/>
    <property type="molecule type" value="Genomic_DNA"/>
</dbReference>
<gene>
    <name evidence="5" type="ORF">FK268_11230</name>
</gene>
<comment type="caution">
    <text evidence="5">The sequence shown here is derived from an EMBL/GenBank/DDBJ whole genome shotgun (WGS) entry which is preliminary data.</text>
</comment>
<evidence type="ECO:0000259" key="3">
    <source>
        <dbReference type="PROSITE" id="PS51736"/>
    </source>
</evidence>
<dbReference type="InterPro" id="IPR006119">
    <property type="entry name" value="Resolv_N"/>
</dbReference>
<dbReference type="InterPro" id="IPR050639">
    <property type="entry name" value="SSR_resolvase"/>
</dbReference>
<dbReference type="InterPro" id="IPR038109">
    <property type="entry name" value="DNA_bind_recomb_sf"/>
</dbReference>
<evidence type="ECO:0000313" key="5">
    <source>
        <dbReference type="EMBL" id="TWS24178.1"/>
    </source>
</evidence>
<evidence type="ECO:0000256" key="2">
    <source>
        <dbReference type="ARBA" id="ARBA00023172"/>
    </source>
</evidence>
<dbReference type="OrthoDB" id="4367319at2"/>
<dbReference type="InterPro" id="IPR025827">
    <property type="entry name" value="Zn_ribbon_recom_dom"/>
</dbReference>
<organism evidence="5 6">
    <name type="scientific">Tsukamurella sputi</name>
    <dbReference type="NCBI Taxonomy" id="2591848"/>
    <lineage>
        <taxon>Bacteria</taxon>
        <taxon>Bacillati</taxon>
        <taxon>Actinomycetota</taxon>
        <taxon>Actinomycetes</taxon>
        <taxon>Mycobacteriales</taxon>
        <taxon>Tsukamurellaceae</taxon>
        <taxon>Tsukamurella</taxon>
    </lineage>
</organism>
<dbReference type="InterPro" id="IPR011109">
    <property type="entry name" value="DNA_bind_recombinase_dom"/>
</dbReference>
<dbReference type="PROSITE" id="PS51736">
    <property type="entry name" value="RECOMBINASES_3"/>
    <property type="match status" value="1"/>
</dbReference>
<dbReference type="Pfam" id="PF07508">
    <property type="entry name" value="Recombinase"/>
    <property type="match status" value="1"/>
</dbReference>
<evidence type="ECO:0000256" key="1">
    <source>
        <dbReference type="ARBA" id="ARBA00023125"/>
    </source>
</evidence>
<proteinExistence type="predicted"/>